<evidence type="ECO:0000313" key="2">
    <source>
        <dbReference type="Proteomes" id="UP001147760"/>
    </source>
</evidence>
<name>A0A9X0BM16_9EURO</name>
<dbReference type="EMBL" id="JAPWDO010000004">
    <property type="protein sequence ID" value="KAJ5472326.1"/>
    <property type="molecule type" value="Genomic_DNA"/>
</dbReference>
<dbReference type="OrthoDB" id="407298at2759"/>
<dbReference type="SUPFAM" id="SSF48484">
    <property type="entry name" value="Lipoxigenase"/>
    <property type="match status" value="1"/>
</dbReference>
<evidence type="ECO:0000313" key="1">
    <source>
        <dbReference type="EMBL" id="KAJ5472326.1"/>
    </source>
</evidence>
<dbReference type="Gene3D" id="1.20.245.10">
    <property type="entry name" value="Lipoxygenase-1, Domain 5"/>
    <property type="match status" value="1"/>
</dbReference>
<gene>
    <name evidence="1" type="ORF">N7530_006327</name>
</gene>
<organism evidence="1 2">
    <name type="scientific">Penicillium desertorum</name>
    <dbReference type="NCBI Taxonomy" id="1303715"/>
    <lineage>
        <taxon>Eukaryota</taxon>
        <taxon>Fungi</taxon>
        <taxon>Dikarya</taxon>
        <taxon>Ascomycota</taxon>
        <taxon>Pezizomycotina</taxon>
        <taxon>Eurotiomycetes</taxon>
        <taxon>Eurotiomycetidae</taxon>
        <taxon>Eurotiales</taxon>
        <taxon>Aspergillaceae</taxon>
        <taxon>Penicillium</taxon>
    </lineage>
</organism>
<reference evidence="1" key="1">
    <citation type="submission" date="2022-12" db="EMBL/GenBank/DDBJ databases">
        <authorList>
            <person name="Petersen C."/>
        </authorList>
    </citation>
    <scope>NUCLEOTIDE SEQUENCE</scope>
    <source>
        <strain evidence="1">IBT 17660</strain>
    </source>
</reference>
<dbReference type="Proteomes" id="UP001147760">
    <property type="component" value="Unassembled WGS sequence"/>
</dbReference>
<dbReference type="AlphaFoldDB" id="A0A9X0BM16"/>
<accession>A0A9X0BM16</accession>
<comment type="caution">
    <text evidence="1">The sequence shown here is derived from an EMBL/GenBank/DDBJ whole genome shotgun (WGS) entry which is preliminary data.</text>
</comment>
<keyword evidence="2" id="KW-1185">Reference proteome</keyword>
<dbReference type="InterPro" id="IPR036226">
    <property type="entry name" value="LipOase_C_sf"/>
</dbReference>
<reference evidence="1" key="2">
    <citation type="journal article" date="2023" name="IMA Fungus">
        <title>Comparative genomic study of the Penicillium genus elucidates a diverse pangenome and 15 lateral gene transfer events.</title>
        <authorList>
            <person name="Petersen C."/>
            <person name="Sorensen T."/>
            <person name="Nielsen M.R."/>
            <person name="Sondergaard T.E."/>
            <person name="Sorensen J.L."/>
            <person name="Fitzpatrick D.A."/>
            <person name="Frisvad J.C."/>
            <person name="Nielsen K.L."/>
        </authorList>
    </citation>
    <scope>NUCLEOTIDE SEQUENCE</scope>
    <source>
        <strain evidence="1">IBT 17660</strain>
    </source>
</reference>
<protein>
    <submittedName>
        <fullName evidence="1">Lipoxygenase</fullName>
    </submittedName>
</protein>
<proteinExistence type="predicted"/>
<sequence>MLVRIPHYGGITLRAWSAVNYLQDYYQGFVIHKPSCLFAQPPTSLESLLAYTEQDLIKALPINHTYEWLLSSHVPYLLSFKPDENIETLIKCIKTARAIAENAKDTAAYEVLDTFHQELKASEAEF</sequence>